<feature type="region of interest" description="Disordered" evidence="1">
    <location>
        <begin position="1"/>
        <end position="59"/>
    </location>
</feature>
<protein>
    <submittedName>
        <fullName evidence="2">Hypothetical cytosolic protein</fullName>
    </submittedName>
</protein>
<dbReference type="InParanoid" id="Q2LPR9"/>
<evidence type="ECO:0000313" key="3">
    <source>
        <dbReference type="Proteomes" id="UP000001933"/>
    </source>
</evidence>
<sequence>MDKTGWACRKNSAIEKAEQEKTETRVNRSKGDIEDEDSGYGRGRLYRQSCGEGAGGAGA</sequence>
<reference evidence="2 3" key="1">
    <citation type="journal article" date="2007" name="Proc. Natl. Acad. Sci. U.S.A.">
        <title>The genome of Syntrophus aciditrophicus: life at the thermodynamic limit of microbial growth.</title>
        <authorList>
            <person name="McInerney M.J."/>
            <person name="Rohlin L."/>
            <person name="Mouttaki H."/>
            <person name="Kim U."/>
            <person name="Krupp R.S."/>
            <person name="Rios-Hernandez L."/>
            <person name="Sieber J."/>
            <person name="Struchtemeyer C.G."/>
            <person name="Bhattacharyya A."/>
            <person name="Campbell J.W."/>
            <person name="Gunsalus R.P."/>
        </authorList>
    </citation>
    <scope>NUCLEOTIDE SEQUENCE [LARGE SCALE GENOMIC DNA]</scope>
    <source>
        <strain evidence="2 3">SB</strain>
    </source>
</reference>
<dbReference type="EMBL" id="CP000252">
    <property type="protein sequence ID" value="ABC76281.1"/>
    <property type="molecule type" value="Genomic_DNA"/>
</dbReference>
<dbReference type="HOGENOM" id="CLU_2959175_0_0_7"/>
<gene>
    <name evidence="2" type="ORF">SYN_03329</name>
</gene>
<evidence type="ECO:0000256" key="1">
    <source>
        <dbReference type="SAM" id="MobiDB-lite"/>
    </source>
</evidence>
<dbReference type="KEGG" id="sat:SYN_03329"/>
<feature type="compositionally biased region" description="Basic and acidic residues" evidence="1">
    <location>
        <begin position="12"/>
        <end position="32"/>
    </location>
</feature>
<dbReference type="Proteomes" id="UP000001933">
    <property type="component" value="Chromosome"/>
</dbReference>
<dbReference type="AlphaFoldDB" id="Q2LPR9"/>
<name>Q2LPR9_SYNAS</name>
<evidence type="ECO:0000313" key="2">
    <source>
        <dbReference type="EMBL" id="ABC76281.1"/>
    </source>
</evidence>
<proteinExistence type="predicted"/>
<accession>Q2LPR9</accession>
<keyword evidence="3" id="KW-1185">Reference proteome</keyword>
<organism evidence="2 3">
    <name type="scientific">Syntrophus aciditrophicus (strain SB)</name>
    <dbReference type="NCBI Taxonomy" id="56780"/>
    <lineage>
        <taxon>Bacteria</taxon>
        <taxon>Pseudomonadati</taxon>
        <taxon>Thermodesulfobacteriota</taxon>
        <taxon>Syntrophia</taxon>
        <taxon>Syntrophales</taxon>
        <taxon>Syntrophaceae</taxon>
        <taxon>Syntrophus</taxon>
    </lineage>
</organism>
<dbReference type="STRING" id="56780.SYN_03329"/>